<dbReference type="EMBL" id="BMMQ01000001">
    <property type="protein sequence ID" value="GGO59024.1"/>
    <property type="molecule type" value="Genomic_DNA"/>
</dbReference>
<reference evidence="2" key="1">
    <citation type="journal article" date="2019" name="Int. J. Syst. Evol. Microbiol.">
        <title>The Global Catalogue of Microorganisms (GCM) 10K type strain sequencing project: providing services to taxonomists for standard genome sequencing and annotation.</title>
        <authorList>
            <consortium name="The Broad Institute Genomics Platform"/>
            <consortium name="The Broad Institute Genome Sequencing Center for Infectious Disease"/>
            <person name="Wu L."/>
            <person name="Ma J."/>
        </authorList>
    </citation>
    <scope>NUCLEOTIDE SEQUENCE [LARGE SCALE GENOMIC DNA]</scope>
    <source>
        <strain evidence="2">CGMCC 4.7181</strain>
    </source>
</reference>
<evidence type="ECO:0000313" key="1">
    <source>
        <dbReference type="EMBL" id="GGO59024.1"/>
    </source>
</evidence>
<accession>A0ABQ2MW69</accession>
<name>A0ABQ2MW69_9MICO</name>
<protein>
    <submittedName>
        <fullName evidence="1">Uncharacterized protein</fullName>
    </submittedName>
</protein>
<keyword evidence="2" id="KW-1185">Reference proteome</keyword>
<dbReference type="RefSeq" id="WP_188699378.1">
    <property type="nucleotide sequence ID" value="NZ_BMMQ01000001.1"/>
</dbReference>
<gene>
    <name evidence="1" type="ORF">GCM10010910_00980</name>
</gene>
<comment type="caution">
    <text evidence="1">The sequence shown here is derived from an EMBL/GenBank/DDBJ whole genome shotgun (WGS) entry which is preliminary data.</text>
</comment>
<proteinExistence type="predicted"/>
<sequence>MIRELEETGRDLAAEYVRQPVNFGETSELERIAAHDGFVAGFEAGVKAGLALAEGGAS</sequence>
<dbReference type="Proteomes" id="UP000638043">
    <property type="component" value="Unassembled WGS sequence"/>
</dbReference>
<evidence type="ECO:0000313" key="2">
    <source>
        <dbReference type="Proteomes" id="UP000638043"/>
    </source>
</evidence>
<organism evidence="1 2">
    <name type="scientific">Microbacterium nanhaiense</name>
    <dbReference type="NCBI Taxonomy" id="1301026"/>
    <lineage>
        <taxon>Bacteria</taxon>
        <taxon>Bacillati</taxon>
        <taxon>Actinomycetota</taxon>
        <taxon>Actinomycetes</taxon>
        <taxon>Micrococcales</taxon>
        <taxon>Microbacteriaceae</taxon>
        <taxon>Microbacterium</taxon>
    </lineage>
</organism>